<dbReference type="EMBL" id="VSLA01000025">
    <property type="protein sequence ID" value="TYC84536.1"/>
    <property type="molecule type" value="Genomic_DNA"/>
</dbReference>
<comment type="caution">
    <text evidence="12">The sequence shown here is derived from an EMBL/GenBank/DDBJ whole genome shotgun (WGS) entry which is preliminary data.</text>
</comment>
<dbReference type="Gene3D" id="1.10.1040.50">
    <property type="match status" value="1"/>
</dbReference>
<dbReference type="InterPro" id="IPR006108">
    <property type="entry name" value="3HC_DH_C"/>
</dbReference>
<evidence type="ECO:0000313" key="12">
    <source>
        <dbReference type="EMBL" id="TYC84536.1"/>
    </source>
</evidence>
<dbReference type="InterPro" id="IPR008927">
    <property type="entry name" value="6-PGluconate_DH-like_C_sf"/>
</dbReference>
<sequence>MSKSYKIGIVGAGNMGGGIAQKMAQEGLNVTLVDMNDAQVERGIGIITNMLQQAVERNVITADKMQETLKRIKGTTSYEDLEDMDLIVEAIFEDKKIKGELFKMLDAICDPKTILATNTSSLYVHELAAWTGRPDKVVGMHYFFHPAKNRLLEVIPHEGTSEETLNTALLIGKLHAKTNIIVKDSPGFCVNRIFIPFYVSAVRVLEQGIANIPTIEAACKKAFGIGMGPFELMNVTGIPIAVHSAKTLEDELGNFYAAPQLLIDQVESKELFDLSGDVDESKIQEVTDFILGAALGVACQLVDEGIASIEDTDRGAKIGLAWKFGPFEIMNKIGIAKVYEVVEAMNKRYPDFKMPELLLKQYESGKNFEFKYVELEIKEDIAYITINRPEAMNALNETVVNQLAKKFDEAESNEAVKAIAIAGAGKAFIAGADIKFFIENMENKTLERTVEFTRKGHELLRRFETSAKPTIAVVDGLSLGGGSELALACQYIVATEAGSFGFPETGIGIYPGLGGMIRMERLVGKDLAKYYVFTGKSISAEKALKMGMITELTTIDQLEETIKKVAAQEKRDKYQGHTYADGFENETAIFAGDNLEKIMNGIVPDGVDAEFANATIKIISKKAPLALIVANELMEAQSKVSIDEAITMELGRLVEMFNTEDAWAGLTAPPGKAPAYKKA</sequence>
<feature type="domain" description="3-hydroxyacyl-CoA dehydrogenase C-terminal" evidence="9">
    <location>
        <begin position="290"/>
        <end position="364"/>
    </location>
</feature>
<dbReference type="Proteomes" id="UP000322619">
    <property type="component" value="Unassembled WGS sequence"/>
</dbReference>
<dbReference type="PROSITE" id="PS00166">
    <property type="entry name" value="ENOYL_COA_HYDRATASE"/>
    <property type="match status" value="1"/>
</dbReference>
<dbReference type="Gene3D" id="3.90.226.10">
    <property type="entry name" value="2-enoyl-CoA Hydratase, Chain A, domain 1"/>
    <property type="match status" value="1"/>
</dbReference>
<dbReference type="Gene3D" id="3.40.50.720">
    <property type="entry name" value="NAD(P)-binding Rossmann-like Domain"/>
    <property type="match status" value="1"/>
</dbReference>
<proteinExistence type="inferred from homology"/>
<dbReference type="InterPro" id="IPR018376">
    <property type="entry name" value="Enoyl-CoA_hyd/isom_CS"/>
</dbReference>
<dbReference type="SUPFAM" id="SSF52096">
    <property type="entry name" value="ClpP/crotonase"/>
    <property type="match status" value="1"/>
</dbReference>
<evidence type="ECO:0000256" key="8">
    <source>
        <dbReference type="ARBA" id="ARBA00067747"/>
    </source>
</evidence>
<evidence type="ECO:0000256" key="6">
    <source>
        <dbReference type="ARBA" id="ARBA00023027"/>
    </source>
</evidence>
<accession>A0A5D0WJV7</accession>
<evidence type="ECO:0000256" key="4">
    <source>
        <dbReference type="ARBA" id="ARBA00012076"/>
    </source>
</evidence>
<dbReference type="SUPFAM" id="SSF51735">
    <property type="entry name" value="NAD(P)-binding Rossmann-fold domains"/>
    <property type="match status" value="1"/>
</dbReference>
<dbReference type="GO" id="GO:0006635">
    <property type="term" value="P:fatty acid beta-oxidation"/>
    <property type="evidence" value="ECO:0007669"/>
    <property type="project" value="TreeGrafter"/>
</dbReference>
<name>A0A5D0WJV7_9FIRM</name>
<feature type="domain" description="Enoyl-CoA hydratase/isomerase" evidence="11">
    <location>
        <begin position="382"/>
        <end position="668"/>
    </location>
</feature>
<evidence type="ECO:0000259" key="9">
    <source>
        <dbReference type="Pfam" id="PF00725"/>
    </source>
</evidence>
<comment type="similarity">
    <text evidence="2">In the N-terminal section; belongs to the enoyl-CoA hydratase/isomerase family.</text>
</comment>
<evidence type="ECO:0000256" key="3">
    <source>
        <dbReference type="ARBA" id="ARBA00009463"/>
    </source>
</evidence>
<evidence type="ECO:0000256" key="5">
    <source>
        <dbReference type="ARBA" id="ARBA00023002"/>
    </source>
</evidence>
<dbReference type="InterPro" id="IPR029045">
    <property type="entry name" value="ClpP/crotonase-like_dom_sf"/>
</dbReference>
<feature type="domain" description="3-hydroxyacyl-CoA dehydrogenase NAD binding" evidence="10">
    <location>
        <begin position="6"/>
        <end position="184"/>
    </location>
</feature>
<dbReference type="Pfam" id="PF00725">
    <property type="entry name" value="3HCDH"/>
    <property type="match status" value="2"/>
</dbReference>
<comment type="catalytic activity">
    <reaction evidence="7">
        <text>a (3S)-3-hydroxyacyl-CoA + NAD(+) = a 3-oxoacyl-CoA + NADH + H(+)</text>
        <dbReference type="Rhea" id="RHEA:22432"/>
        <dbReference type="ChEBI" id="CHEBI:15378"/>
        <dbReference type="ChEBI" id="CHEBI:57318"/>
        <dbReference type="ChEBI" id="CHEBI:57540"/>
        <dbReference type="ChEBI" id="CHEBI:57945"/>
        <dbReference type="ChEBI" id="CHEBI:90726"/>
        <dbReference type="EC" id="1.1.1.35"/>
    </reaction>
</comment>
<gene>
    <name evidence="12" type="ORF">FXB42_12295</name>
</gene>
<dbReference type="Pfam" id="PF16113">
    <property type="entry name" value="ECH_2"/>
    <property type="match status" value="1"/>
</dbReference>
<dbReference type="PANTHER" id="PTHR43612:SF3">
    <property type="entry name" value="TRIFUNCTIONAL ENZYME SUBUNIT ALPHA, MITOCHONDRIAL"/>
    <property type="match status" value="1"/>
</dbReference>
<organism evidence="12 13">
    <name type="scientific">Acetobacterium wieringae</name>
    <dbReference type="NCBI Taxonomy" id="52694"/>
    <lineage>
        <taxon>Bacteria</taxon>
        <taxon>Bacillati</taxon>
        <taxon>Bacillota</taxon>
        <taxon>Clostridia</taxon>
        <taxon>Eubacteriales</taxon>
        <taxon>Eubacteriaceae</taxon>
        <taxon>Acetobacterium</taxon>
    </lineage>
</organism>
<dbReference type="EC" id="4.2.1.17" evidence="4"/>
<comment type="pathway">
    <text evidence="1">Lipid metabolism; butanoate metabolism.</text>
</comment>
<dbReference type="Pfam" id="PF02737">
    <property type="entry name" value="3HCDH_N"/>
    <property type="match status" value="1"/>
</dbReference>
<dbReference type="SUPFAM" id="SSF48179">
    <property type="entry name" value="6-phosphogluconate dehydrogenase C-terminal domain-like"/>
    <property type="match status" value="2"/>
</dbReference>
<comment type="similarity">
    <text evidence="3">Belongs to the 3-hydroxyacyl-CoA dehydrogenase family.</text>
</comment>
<protein>
    <recommendedName>
        <fullName evidence="8">3-hydroxybutyryl-CoA dehydrogenase</fullName>
        <ecNumber evidence="4">4.2.1.17</ecNumber>
    </recommendedName>
</protein>
<evidence type="ECO:0000313" key="13">
    <source>
        <dbReference type="Proteomes" id="UP000322619"/>
    </source>
</evidence>
<dbReference type="RefSeq" id="WP_148638018.1">
    <property type="nucleotide sequence ID" value="NZ_JBCFAW010000007.1"/>
</dbReference>
<dbReference type="GO" id="GO:0070403">
    <property type="term" value="F:NAD+ binding"/>
    <property type="evidence" value="ECO:0007669"/>
    <property type="project" value="InterPro"/>
</dbReference>
<dbReference type="InterPro" id="IPR036291">
    <property type="entry name" value="NAD(P)-bd_dom_sf"/>
</dbReference>
<dbReference type="CDD" id="cd06558">
    <property type="entry name" value="crotonase-like"/>
    <property type="match status" value="1"/>
</dbReference>
<dbReference type="FunFam" id="3.40.50.720:FF:000009">
    <property type="entry name" value="Fatty oxidation complex, alpha subunit"/>
    <property type="match status" value="1"/>
</dbReference>
<keyword evidence="6" id="KW-0520">NAD</keyword>
<dbReference type="PANTHER" id="PTHR43612">
    <property type="entry name" value="TRIFUNCTIONAL ENZYME SUBUNIT ALPHA"/>
    <property type="match status" value="1"/>
</dbReference>
<evidence type="ECO:0000259" key="11">
    <source>
        <dbReference type="Pfam" id="PF16113"/>
    </source>
</evidence>
<reference evidence="12 13" key="1">
    <citation type="submission" date="2019-08" db="EMBL/GenBank/DDBJ databases">
        <title>Isolation and enrichment of carboxydotrophic bacteria from anaerobic sludge for the production of bio-based chemicals from syngas.</title>
        <authorList>
            <person name="Antares A.L."/>
            <person name="Moreira J."/>
            <person name="Diender M."/>
            <person name="Parshina S.N."/>
            <person name="Stams A.J.M."/>
            <person name="Alves M."/>
            <person name="Alves J.I."/>
            <person name="Sousa D.Z."/>
        </authorList>
    </citation>
    <scope>NUCLEOTIDE SEQUENCE [LARGE SCALE GENOMIC DNA]</scope>
    <source>
        <strain evidence="12 13">JM</strain>
    </source>
</reference>
<evidence type="ECO:0000256" key="2">
    <source>
        <dbReference type="ARBA" id="ARBA00008750"/>
    </source>
</evidence>
<dbReference type="AlphaFoldDB" id="A0A5D0WJV7"/>
<evidence type="ECO:0000256" key="7">
    <source>
        <dbReference type="ARBA" id="ARBA00049556"/>
    </source>
</evidence>
<evidence type="ECO:0000256" key="1">
    <source>
        <dbReference type="ARBA" id="ARBA00005086"/>
    </source>
</evidence>
<dbReference type="InterPro" id="IPR006176">
    <property type="entry name" value="3-OHacyl-CoA_DH_NAD-bd"/>
</dbReference>
<dbReference type="InterPro" id="IPR050136">
    <property type="entry name" value="FA_oxidation_alpha_subunit"/>
</dbReference>
<dbReference type="InterPro" id="IPR045004">
    <property type="entry name" value="ECH_dom"/>
</dbReference>
<evidence type="ECO:0000259" key="10">
    <source>
        <dbReference type="Pfam" id="PF02737"/>
    </source>
</evidence>
<dbReference type="GO" id="GO:0016509">
    <property type="term" value="F:long-chain (3S)-3-hydroxyacyl-CoA dehydrogenase (NAD+) activity"/>
    <property type="evidence" value="ECO:0007669"/>
    <property type="project" value="TreeGrafter"/>
</dbReference>
<keyword evidence="5" id="KW-0560">Oxidoreductase</keyword>
<feature type="domain" description="3-hydroxyacyl-CoA dehydrogenase C-terminal" evidence="9">
    <location>
        <begin position="187"/>
        <end position="270"/>
    </location>
</feature>
<dbReference type="GO" id="GO:0004300">
    <property type="term" value="F:enoyl-CoA hydratase activity"/>
    <property type="evidence" value="ECO:0007669"/>
    <property type="project" value="UniProtKB-EC"/>
</dbReference>